<name>A0A388SW54_9ACTN</name>
<dbReference type="RefSeq" id="WP_245991184.1">
    <property type="nucleotide sequence ID" value="NZ_BGZL01000005.1"/>
</dbReference>
<evidence type="ECO:0000256" key="1">
    <source>
        <dbReference type="SAM" id="MobiDB-lite"/>
    </source>
</evidence>
<sequence length="574" mass="63681">MTSRLDRHAHIATLRTRRLPIPDAEVHQVPAALDDSGLVSEVEPLVAQSTGRSRTLGVRSLLLGMCLAAARNAGTVTLTSVTNLLYFALSDQAREQLGVPRYPDHANGFEAAYGVVRRLFHRIEEAVDPSPLPKNHRLDRDLVACLLSEADPDELTRKRSLMPWIANRILAMSLRDAHVLLEGRWNGSAALDATVIGTYAKGLSSDSPVTASDPDAGWYVRTAKHKDPLVTDVPAQERVKKRLFGYDACLVVARDPDHDGAPLPDGSANPDVVPSLVVAFSLDKPSHRPSEVALEALQHVDPRYPRGYLAGDRLYPDQKAHKFQLPIRALGYQPVYDYAKDQLGVQAQFAGAELIEGNWYCPSMPQPLKDATKDLVGKKIDKQTWINRIRQRTAYLFMPKQRTDAEGHRRMMCPAEANRGQCSLKPYTLGRGIHLPLIDPAPSPVGSPTACTQRTITLPPEAGAQLWQPLQYGTAEWQRVYFRLRNAIEGMNGFGKDPFYERLESGGTRRIRGIAAQAILLAFQLAHANKRKLAAWAGRIALHGDHPHRRPTRRRKTKPLGTWTPEGYLTETTA</sequence>
<organism evidence="2 3">
    <name type="scientific">Streptomyces spongiicola</name>
    <dbReference type="NCBI Taxonomy" id="1690221"/>
    <lineage>
        <taxon>Bacteria</taxon>
        <taxon>Bacillati</taxon>
        <taxon>Actinomycetota</taxon>
        <taxon>Actinomycetes</taxon>
        <taxon>Kitasatosporales</taxon>
        <taxon>Streptomycetaceae</taxon>
        <taxon>Streptomyces</taxon>
    </lineage>
</organism>
<gene>
    <name evidence="2" type="ORF">SSP531S_23050</name>
</gene>
<evidence type="ECO:0000313" key="2">
    <source>
        <dbReference type="EMBL" id="GBQ00883.1"/>
    </source>
</evidence>
<dbReference type="AlphaFoldDB" id="A0A388SW54"/>
<accession>A0A388SW54</accession>
<dbReference type="Proteomes" id="UP000265354">
    <property type="component" value="Unassembled WGS sequence"/>
</dbReference>
<dbReference type="EMBL" id="BGZL01000005">
    <property type="protein sequence ID" value="GBQ00883.1"/>
    <property type="molecule type" value="Genomic_DNA"/>
</dbReference>
<protein>
    <submittedName>
        <fullName evidence="2">Uncharacterized protein</fullName>
    </submittedName>
</protein>
<reference evidence="2 3" key="1">
    <citation type="submission" date="2018-07" db="EMBL/GenBank/DDBJ databases">
        <title>Whole Genome Shotgun Sequence of Streptomyces spongiicola strain 531S.</title>
        <authorList>
            <person name="Dohra H."/>
            <person name="Kodani S."/>
        </authorList>
    </citation>
    <scope>NUCLEOTIDE SEQUENCE [LARGE SCALE GENOMIC DNA]</scope>
    <source>
        <strain evidence="2 3">531S</strain>
    </source>
</reference>
<feature type="region of interest" description="Disordered" evidence="1">
    <location>
        <begin position="546"/>
        <end position="574"/>
    </location>
</feature>
<evidence type="ECO:0000313" key="3">
    <source>
        <dbReference type="Proteomes" id="UP000265354"/>
    </source>
</evidence>
<feature type="compositionally biased region" description="Basic residues" evidence="1">
    <location>
        <begin position="546"/>
        <end position="558"/>
    </location>
</feature>
<proteinExistence type="predicted"/>
<comment type="caution">
    <text evidence="2">The sequence shown here is derived from an EMBL/GenBank/DDBJ whole genome shotgun (WGS) entry which is preliminary data.</text>
</comment>